<dbReference type="EMBL" id="QVQW01000022">
    <property type="protein sequence ID" value="RKU45328.1"/>
    <property type="molecule type" value="Genomic_DNA"/>
</dbReference>
<evidence type="ECO:0000256" key="1">
    <source>
        <dbReference type="SAM" id="MobiDB-lite"/>
    </source>
</evidence>
<feature type="region of interest" description="Disordered" evidence="1">
    <location>
        <begin position="1"/>
        <end position="51"/>
    </location>
</feature>
<proteinExistence type="predicted"/>
<evidence type="ECO:0000313" key="2">
    <source>
        <dbReference type="EMBL" id="RKU45328.1"/>
    </source>
</evidence>
<comment type="caution">
    <text evidence="2">The sequence shown here is derived from an EMBL/GenBank/DDBJ whole genome shotgun (WGS) entry which is preliminary data.</text>
</comment>
<organism evidence="2 3">
    <name type="scientific">Coniochaeta pulveracea</name>
    <dbReference type="NCBI Taxonomy" id="177199"/>
    <lineage>
        <taxon>Eukaryota</taxon>
        <taxon>Fungi</taxon>
        <taxon>Dikarya</taxon>
        <taxon>Ascomycota</taxon>
        <taxon>Pezizomycotina</taxon>
        <taxon>Sordariomycetes</taxon>
        <taxon>Sordariomycetidae</taxon>
        <taxon>Coniochaetales</taxon>
        <taxon>Coniochaetaceae</taxon>
        <taxon>Coniochaeta</taxon>
    </lineage>
</organism>
<dbReference type="AlphaFoldDB" id="A0A420YBN9"/>
<gene>
    <name evidence="2" type="ORF">DL546_007568</name>
</gene>
<sequence>MGIFTSKPASQDAPQKKPGATKKPSKPAKAAPKSKTSFREEDFDARLPLPGTDGYDPTCPTCGLEVGTYGDCEYCSRGI</sequence>
<protein>
    <submittedName>
        <fullName evidence="2">Uncharacterized protein</fullName>
    </submittedName>
</protein>
<dbReference type="Proteomes" id="UP000275385">
    <property type="component" value="Unassembled WGS sequence"/>
</dbReference>
<name>A0A420YBN9_9PEZI</name>
<accession>A0A420YBN9</accession>
<keyword evidence="3" id="KW-1185">Reference proteome</keyword>
<evidence type="ECO:0000313" key="3">
    <source>
        <dbReference type="Proteomes" id="UP000275385"/>
    </source>
</evidence>
<reference evidence="2 3" key="1">
    <citation type="submission" date="2018-08" db="EMBL/GenBank/DDBJ databases">
        <title>Draft genome of the lignicolous fungus Coniochaeta pulveracea.</title>
        <authorList>
            <person name="Borstlap C.J."/>
            <person name="De Witt R.N."/>
            <person name="Botha A."/>
            <person name="Volschenk H."/>
        </authorList>
    </citation>
    <scope>NUCLEOTIDE SEQUENCE [LARGE SCALE GENOMIC DNA]</scope>
    <source>
        <strain evidence="2 3">CAB683</strain>
    </source>
</reference>